<keyword evidence="1" id="KW-0732">Signal</keyword>
<dbReference type="Ensembl" id="ENSEEET00000015246.2">
    <property type="protein sequence ID" value="ENSEEEP00000015067.2"/>
    <property type="gene ID" value="ENSEEEG00000007498.2"/>
</dbReference>
<dbReference type="GeneTree" id="ENSGT01030000234852"/>
<proteinExistence type="predicted"/>
<reference evidence="3" key="1">
    <citation type="journal article" date="2014" name="Science">
        <title>Nonhuman genetics. Genomic basis for the convergent evolution of electric organs.</title>
        <authorList>
            <person name="Gallant J.R."/>
            <person name="Traeger L.L."/>
            <person name="Volkening J.D."/>
            <person name="Moffett H."/>
            <person name="Chen P.H."/>
            <person name="Novina C.D."/>
            <person name="Phillips G.N.Jr."/>
            <person name="Anand R."/>
            <person name="Wells G.B."/>
            <person name="Pinch M."/>
            <person name="Guth R."/>
            <person name="Unguez G.A."/>
            <person name="Albert J.S."/>
            <person name="Zakon H.H."/>
            <person name="Samanta M.P."/>
            <person name="Sussman M.R."/>
        </authorList>
    </citation>
    <scope>NUCLEOTIDE SEQUENCE [LARGE SCALE GENOMIC DNA]</scope>
</reference>
<protein>
    <submittedName>
        <fullName evidence="2">Thiaminase I, tandem duplicate 1</fullName>
    </submittedName>
</protein>
<feature type="chain" id="PRO_5044234285" evidence="1">
    <location>
        <begin position="21"/>
        <end position="225"/>
    </location>
</feature>
<reference evidence="2" key="4">
    <citation type="submission" date="2025-08" db="UniProtKB">
        <authorList>
            <consortium name="Ensembl"/>
        </authorList>
    </citation>
    <scope>IDENTIFICATION</scope>
</reference>
<dbReference type="InterPro" id="IPR016084">
    <property type="entry name" value="Haem_Oase-like_multi-hlx"/>
</dbReference>
<reference evidence="2" key="3">
    <citation type="submission" date="2020-05" db="EMBL/GenBank/DDBJ databases">
        <title>Electrophorus electricus (electric eel) genome, fEleEle1, primary haplotype.</title>
        <authorList>
            <person name="Myers G."/>
            <person name="Meyer A."/>
            <person name="Fedrigo O."/>
            <person name="Formenti G."/>
            <person name="Rhie A."/>
            <person name="Tracey A."/>
            <person name="Sims Y."/>
            <person name="Jarvis E.D."/>
        </authorList>
    </citation>
    <scope>NUCLEOTIDE SEQUENCE [LARGE SCALE GENOMIC DNA]</scope>
</reference>
<name>A0A4W4EUX8_ELEEL</name>
<evidence type="ECO:0000313" key="3">
    <source>
        <dbReference type="Proteomes" id="UP000314983"/>
    </source>
</evidence>
<accession>A0A4W4EUX8</accession>
<organism evidence="2 3">
    <name type="scientific">Electrophorus electricus</name>
    <name type="common">Electric eel</name>
    <name type="synonym">Gymnotus electricus</name>
    <dbReference type="NCBI Taxonomy" id="8005"/>
    <lineage>
        <taxon>Eukaryota</taxon>
        <taxon>Metazoa</taxon>
        <taxon>Chordata</taxon>
        <taxon>Craniata</taxon>
        <taxon>Vertebrata</taxon>
        <taxon>Euteleostomi</taxon>
        <taxon>Actinopterygii</taxon>
        <taxon>Neopterygii</taxon>
        <taxon>Teleostei</taxon>
        <taxon>Ostariophysi</taxon>
        <taxon>Gymnotiformes</taxon>
        <taxon>Gymnotoidei</taxon>
        <taxon>Gymnotidae</taxon>
        <taxon>Electrophorus</taxon>
    </lineage>
</organism>
<dbReference type="GO" id="GO:0005829">
    <property type="term" value="C:cytosol"/>
    <property type="evidence" value="ECO:0007669"/>
    <property type="project" value="TreeGrafter"/>
</dbReference>
<dbReference type="CTD" id="100332348"/>
<dbReference type="PANTHER" id="PTHR43198">
    <property type="entry name" value="BIFUNCTIONAL TH2 PROTEIN"/>
    <property type="match status" value="1"/>
</dbReference>
<reference evidence="3" key="2">
    <citation type="journal article" date="2017" name="Sci. Adv.">
        <title>A tail of two voltages: Proteomic comparison of the three electric organs of the electric eel.</title>
        <authorList>
            <person name="Traeger L.L."/>
            <person name="Sabat G."/>
            <person name="Barrett-Wilt G.A."/>
            <person name="Wells G.B."/>
            <person name="Sussman M.R."/>
        </authorList>
    </citation>
    <scope>NUCLEOTIDE SEQUENCE [LARGE SCALE GENOMIC DNA]</scope>
</reference>
<gene>
    <name evidence="2" type="primary">teni.1</name>
</gene>
<evidence type="ECO:0000313" key="2">
    <source>
        <dbReference type="Ensembl" id="ENSEEEP00000015067.2"/>
    </source>
</evidence>
<keyword evidence="3" id="KW-1185">Reference proteome</keyword>
<dbReference type="Gene3D" id="1.20.910.10">
    <property type="entry name" value="Heme oxygenase-like"/>
    <property type="match status" value="1"/>
</dbReference>
<evidence type="ECO:0000256" key="1">
    <source>
        <dbReference type="SAM" id="SignalP"/>
    </source>
</evidence>
<feature type="signal peptide" evidence="1">
    <location>
        <begin position="1"/>
        <end position="20"/>
    </location>
</feature>
<dbReference type="OMA" id="NENCCNA"/>
<dbReference type="PANTHER" id="PTHR43198:SF2">
    <property type="entry name" value="SI:CH1073-67J19.1-RELATED"/>
    <property type="match status" value="1"/>
</dbReference>
<sequence length="225" mass="26472">MKSDLISGLFFLVLLSYSPAFKQLEDVYEYLWESNMHIANKTLHIDFLKQMQSGELQAERYVAFTLQDINYLLKITSMLKELQEKVQTPEDVSAFMKGRYISYKKFAGFLLSRNFLKGASQIKPTPTMKKYLADYREVMQTERDPLYFAVALLPCSRLWLWLANKLDIPSSNAYYTWKKENMEGHPEKHYKAMLNKYLNTSEKVQKASNIFKMQMQNEHDFFGSS</sequence>
<dbReference type="AlphaFoldDB" id="A0A4W4EUX8"/>
<dbReference type="InterPro" id="IPR050967">
    <property type="entry name" value="Thiamine_Salvage_TenA"/>
</dbReference>
<dbReference type="SUPFAM" id="SSF48613">
    <property type="entry name" value="Heme oxygenase-like"/>
    <property type="match status" value="1"/>
</dbReference>
<dbReference type="Proteomes" id="UP000314983">
    <property type="component" value="Chromosome 7"/>
</dbReference>
<reference evidence="2" key="5">
    <citation type="submission" date="2025-09" db="UniProtKB">
        <authorList>
            <consortium name="Ensembl"/>
        </authorList>
    </citation>
    <scope>IDENTIFICATION</scope>
</reference>